<keyword evidence="3" id="KW-1185">Reference proteome</keyword>
<feature type="compositionally biased region" description="Basic residues" evidence="1">
    <location>
        <begin position="52"/>
        <end position="64"/>
    </location>
</feature>
<reference evidence="2 3" key="1">
    <citation type="submission" date="2010-12" db="EMBL/GenBank/DDBJ databases">
        <authorList>
            <person name="Muzny D."/>
            <person name="Qin X."/>
            <person name="Buhay C."/>
            <person name="Dugan-Rocha S."/>
            <person name="Ding Y."/>
            <person name="Chen G."/>
            <person name="Hawes A."/>
            <person name="Holder M."/>
            <person name="Jhangiani S."/>
            <person name="Johnson A."/>
            <person name="Khan Z."/>
            <person name="Li Z."/>
            <person name="Liu W."/>
            <person name="Liu X."/>
            <person name="Perez L."/>
            <person name="Shen H."/>
            <person name="Wang Q."/>
            <person name="Watt J."/>
            <person name="Xi L."/>
            <person name="Xin Y."/>
            <person name="Zhou J."/>
            <person name="Deng J."/>
            <person name="Jiang H."/>
            <person name="Liu Y."/>
            <person name="Qu J."/>
            <person name="Song X.-Z."/>
            <person name="Zhang L."/>
            <person name="Villasana D."/>
            <person name="Johnson A."/>
            <person name="Liu J."/>
            <person name="Liyanage D."/>
            <person name="Lorensuhewa L."/>
            <person name="Robinson T."/>
            <person name="Song A."/>
            <person name="Song B.-B."/>
            <person name="Dinh H."/>
            <person name="Thornton R."/>
            <person name="Coyle M."/>
            <person name="Francisco L."/>
            <person name="Jackson L."/>
            <person name="Javaid M."/>
            <person name="Korchina V."/>
            <person name="Kovar C."/>
            <person name="Mata R."/>
            <person name="Mathew T."/>
            <person name="Ngo R."/>
            <person name="Nguyen L."/>
            <person name="Nguyen N."/>
            <person name="Okwuonu G."/>
            <person name="Ongeri F."/>
            <person name="Pham C."/>
            <person name="Simmons D."/>
            <person name="Wilczek-Boney K."/>
            <person name="Hale W."/>
            <person name="Jakkamsetti A."/>
            <person name="Pham P."/>
            <person name="Ruth R."/>
            <person name="San Lucas F."/>
            <person name="Warren J."/>
            <person name="Zhang J."/>
            <person name="Zhao Z."/>
            <person name="Zhou C."/>
            <person name="Zhu D."/>
            <person name="Lee S."/>
            <person name="Bess C."/>
            <person name="Blankenburg K."/>
            <person name="Forbes L."/>
            <person name="Fu Q."/>
            <person name="Gubbala S."/>
            <person name="Hirani K."/>
            <person name="Jayaseelan J.C."/>
            <person name="Lara F."/>
            <person name="Munidasa M."/>
            <person name="Palculict T."/>
            <person name="Patil S."/>
            <person name="Pu L.-L."/>
            <person name="Saada N."/>
            <person name="Tang L."/>
            <person name="Weissenberger G."/>
            <person name="Zhu Y."/>
            <person name="Hemphill L."/>
            <person name="Shang Y."/>
            <person name="Youmans B."/>
            <person name="Ayvaz T."/>
            <person name="Ross M."/>
            <person name="Santibanez J."/>
            <person name="Aqrawi P."/>
            <person name="Gross S."/>
            <person name="Joshi V."/>
            <person name="Fowler G."/>
            <person name="Nazareth L."/>
            <person name="Reid J."/>
            <person name="Worley K."/>
            <person name="Petrosino J."/>
            <person name="Highlander S."/>
            <person name="Gibbs R."/>
        </authorList>
    </citation>
    <scope>NUCLEOTIDE SEQUENCE [LARGE SCALE GENOMIC DNA]</scope>
    <source>
        <strain evidence="2 3">DSM 10105</strain>
    </source>
</reference>
<dbReference type="EMBL" id="AEON01000001">
    <property type="protein sequence ID" value="EFT83683.1"/>
    <property type="molecule type" value="Genomic_DNA"/>
</dbReference>
<organism evidence="2 3">
    <name type="scientific">Parascardovia denticolens DSM 10105 = JCM 12538</name>
    <dbReference type="NCBI Taxonomy" id="864564"/>
    <lineage>
        <taxon>Bacteria</taxon>
        <taxon>Bacillati</taxon>
        <taxon>Actinomycetota</taxon>
        <taxon>Actinomycetes</taxon>
        <taxon>Bifidobacteriales</taxon>
        <taxon>Bifidobacteriaceae</taxon>
        <taxon>Parascardovia</taxon>
    </lineage>
</organism>
<proteinExistence type="predicted"/>
<feature type="region of interest" description="Disordered" evidence="1">
    <location>
        <begin position="52"/>
        <end position="82"/>
    </location>
</feature>
<sequence>MKRKNETEELLQRDQRLSEFEKAASPKERRKILSPIQLLIVFYLHRARYLHRNKGKPDHSRKKSLPSGNGPDSPLRQKYENH</sequence>
<gene>
    <name evidence="2" type="ORF">HMPREF0620_0688</name>
</gene>
<name>E6K1K2_PARDN</name>
<comment type="caution">
    <text evidence="2">The sequence shown here is derived from an EMBL/GenBank/DDBJ whole genome shotgun (WGS) entry which is preliminary data.</text>
</comment>
<evidence type="ECO:0000313" key="2">
    <source>
        <dbReference type="EMBL" id="EFT83683.1"/>
    </source>
</evidence>
<protein>
    <submittedName>
        <fullName evidence="2">Uncharacterized protein</fullName>
    </submittedName>
</protein>
<dbReference type="Proteomes" id="UP000004946">
    <property type="component" value="Chromosome"/>
</dbReference>
<dbReference type="HOGENOM" id="CLU_2555192_0_0_11"/>
<dbReference type="PATRIC" id="fig|864564.6.peg.1023"/>
<dbReference type="KEGG" id="pdo:PSDT_0936"/>
<evidence type="ECO:0000256" key="1">
    <source>
        <dbReference type="SAM" id="MobiDB-lite"/>
    </source>
</evidence>
<accession>E6K1K2</accession>
<evidence type="ECO:0000313" key="3">
    <source>
        <dbReference type="Proteomes" id="UP000004946"/>
    </source>
</evidence>
<dbReference type="AlphaFoldDB" id="E6K1K2"/>